<dbReference type="Proteomes" id="UP001341840">
    <property type="component" value="Unassembled WGS sequence"/>
</dbReference>
<protein>
    <recommendedName>
        <fullName evidence="2">Terpene synthase metal-binding domain-containing protein</fullName>
    </recommendedName>
</protein>
<gene>
    <name evidence="3" type="ORF">PIB30_011474</name>
</gene>
<keyword evidence="4" id="KW-1185">Reference proteome</keyword>
<proteinExistence type="predicted"/>
<organism evidence="3 4">
    <name type="scientific">Stylosanthes scabra</name>
    <dbReference type="NCBI Taxonomy" id="79078"/>
    <lineage>
        <taxon>Eukaryota</taxon>
        <taxon>Viridiplantae</taxon>
        <taxon>Streptophyta</taxon>
        <taxon>Embryophyta</taxon>
        <taxon>Tracheophyta</taxon>
        <taxon>Spermatophyta</taxon>
        <taxon>Magnoliopsida</taxon>
        <taxon>eudicotyledons</taxon>
        <taxon>Gunneridae</taxon>
        <taxon>Pentapetalae</taxon>
        <taxon>rosids</taxon>
        <taxon>fabids</taxon>
        <taxon>Fabales</taxon>
        <taxon>Fabaceae</taxon>
        <taxon>Papilionoideae</taxon>
        <taxon>50 kb inversion clade</taxon>
        <taxon>dalbergioids sensu lato</taxon>
        <taxon>Dalbergieae</taxon>
        <taxon>Pterocarpus clade</taxon>
        <taxon>Stylosanthes</taxon>
    </lineage>
</organism>
<sequence length="287" mass="33702">MEMNSEPDIQFFRINLTKVDCLIVTIDDIFDVYGTLEELELFTEAVDRWDPNTIDTLPEYMQLCFLSLYNFVNDVSFEVLKMKGFYIAPYLKKSWVDICKHYLIEAKWADGGYKPEFEKYLENGWMTIGMSVMLVHTYFWIPHSFKKQELPSIQQYCYIIRFTCIISRLVNDLGTYQRESENGDTLKLIQCYMNETGASEENAKELIKSMLSLTWKKLNKEAHNSSLPQIFIDMAMNLARMAMCMYIHGDGHTIQDSQMKDRVLSLIVHPIPQKENINEKELKIMTH</sequence>
<dbReference type="PANTHER" id="PTHR31225">
    <property type="entry name" value="OS04G0344100 PROTEIN-RELATED"/>
    <property type="match status" value="1"/>
</dbReference>
<dbReference type="InterPro" id="IPR008949">
    <property type="entry name" value="Isoprenoid_synthase_dom_sf"/>
</dbReference>
<dbReference type="PANTHER" id="PTHR31225:SF244">
    <property type="entry name" value="1,8-CINEOLE SYNTHASE 1, CHLOROPLASTIC-RELATED"/>
    <property type="match status" value="1"/>
</dbReference>
<evidence type="ECO:0000313" key="3">
    <source>
        <dbReference type="EMBL" id="MED6119409.1"/>
    </source>
</evidence>
<keyword evidence="1" id="KW-0479">Metal-binding</keyword>
<feature type="domain" description="Terpene synthase metal-binding" evidence="2">
    <location>
        <begin position="3"/>
        <end position="217"/>
    </location>
</feature>
<dbReference type="SFLD" id="SFLDG01019">
    <property type="entry name" value="Terpene_Cyclase_Like_1_C_Termi"/>
    <property type="match status" value="1"/>
</dbReference>
<dbReference type="Pfam" id="PF03936">
    <property type="entry name" value="Terpene_synth_C"/>
    <property type="match status" value="1"/>
</dbReference>
<comment type="caution">
    <text evidence="3">The sequence shown here is derived from an EMBL/GenBank/DDBJ whole genome shotgun (WGS) entry which is preliminary data.</text>
</comment>
<evidence type="ECO:0000256" key="1">
    <source>
        <dbReference type="ARBA" id="ARBA00022723"/>
    </source>
</evidence>
<evidence type="ECO:0000259" key="2">
    <source>
        <dbReference type="Pfam" id="PF03936"/>
    </source>
</evidence>
<dbReference type="SFLD" id="SFLDS00005">
    <property type="entry name" value="Isoprenoid_Synthase_Type_I"/>
    <property type="match status" value="1"/>
</dbReference>
<dbReference type="SUPFAM" id="SSF48576">
    <property type="entry name" value="Terpenoid synthases"/>
    <property type="match status" value="1"/>
</dbReference>
<accession>A0ABU6R4Q8</accession>
<evidence type="ECO:0000313" key="4">
    <source>
        <dbReference type="Proteomes" id="UP001341840"/>
    </source>
</evidence>
<dbReference type="EMBL" id="JASCZI010030236">
    <property type="protein sequence ID" value="MED6119409.1"/>
    <property type="molecule type" value="Genomic_DNA"/>
</dbReference>
<dbReference type="Gene3D" id="1.10.600.10">
    <property type="entry name" value="Farnesyl Diphosphate Synthase"/>
    <property type="match status" value="1"/>
</dbReference>
<dbReference type="InterPro" id="IPR034741">
    <property type="entry name" value="Terpene_cyclase-like_1_C"/>
</dbReference>
<name>A0ABU6R4Q8_9FABA</name>
<dbReference type="InterPro" id="IPR050148">
    <property type="entry name" value="Terpene_synthase-like"/>
</dbReference>
<dbReference type="InterPro" id="IPR005630">
    <property type="entry name" value="Terpene_synthase_metal-bd"/>
</dbReference>
<reference evidence="3 4" key="1">
    <citation type="journal article" date="2023" name="Plants (Basel)">
        <title>Bridging the Gap: Combining Genomics and Transcriptomics Approaches to Understand Stylosanthes scabra, an Orphan Legume from the Brazilian Caatinga.</title>
        <authorList>
            <person name="Ferreira-Neto J.R.C."/>
            <person name="da Silva M.D."/>
            <person name="Binneck E."/>
            <person name="de Melo N.F."/>
            <person name="da Silva R.H."/>
            <person name="de Melo A.L.T.M."/>
            <person name="Pandolfi V."/>
            <person name="Bustamante F.O."/>
            <person name="Brasileiro-Vidal A.C."/>
            <person name="Benko-Iseppon A.M."/>
        </authorList>
    </citation>
    <scope>NUCLEOTIDE SEQUENCE [LARGE SCALE GENOMIC DNA]</scope>
    <source>
        <tissue evidence="3">Leaves</tissue>
    </source>
</reference>